<name>A0A0P7Z0L8_9CYAN</name>
<feature type="domain" description="RNA polymerase sigma-70" evidence="7">
    <location>
        <begin position="215"/>
        <end position="228"/>
    </location>
</feature>
<evidence type="ECO:0000256" key="6">
    <source>
        <dbReference type="RuleBase" id="RU362124"/>
    </source>
</evidence>
<comment type="similarity">
    <text evidence="1 6">Belongs to the sigma-70 factor family.</text>
</comment>
<dbReference type="FunFam" id="1.10.601.10:FF:000001">
    <property type="entry name" value="RNA polymerase sigma factor SigA"/>
    <property type="match status" value="1"/>
</dbReference>
<comment type="caution">
    <text evidence="9">The sequence shown here is derived from an EMBL/GenBank/DDBJ whole genome shotgun (WGS) entry which is preliminary data.</text>
</comment>
<proteinExistence type="inferred from homology"/>
<dbReference type="PANTHER" id="PTHR30603">
    <property type="entry name" value="RNA POLYMERASE SIGMA FACTOR RPO"/>
    <property type="match status" value="1"/>
</dbReference>
<reference evidence="9 10" key="1">
    <citation type="submission" date="2015-09" db="EMBL/GenBank/DDBJ databases">
        <title>Identification and resolution of microdiversity through metagenomic sequencing of parallel consortia.</title>
        <authorList>
            <person name="Nelson W.C."/>
            <person name="Romine M.F."/>
            <person name="Lindemann S.R."/>
        </authorList>
    </citation>
    <scope>NUCLEOTIDE SEQUENCE [LARGE SCALE GENOMIC DNA]</scope>
    <source>
        <strain evidence="9">Ana</strain>
    </source>
</reference>
<keyword evidence="3 6" id="KW-0731">Sigma factor</keyword>
<dbReference type="InterPro" id="IPR013325">
    <property type="entry name" value="RNA_pol_sigma_r2"/>
</dbReference>
<dbReference type="STRING" id="1666911.HLUCCA11_02395"/>
<dbReference type="Gene3D" id="1.10.10.10">
    <property type="entry name" value="Winged helix-like DNA-binding domain superfamily/Winged helix DNA-binding domain"/>
    <property type="match status" value="2"/>
</dbReference>
<dbReference type="SUPFAM" id="SSF88946">
    <property type="entry name" value="Sigma2 domain of RNA polymerase sigma factors"/>
    <property type="match status" value="1"/>
</dbReference>
<dbReference type="InterPro" id="IPR013324">
    <property type="entry name" value="RNA_pol_sigma_r3/r4-like"/>
</dbReference>
<dbReference type="InterPro" id="IPR009042">
    <property type="entry name" value="RNA_pol_sigma70_r1_2"/>
</dbReference>
<dbReference type="GO" id="GO:0003677">
    <property type="term" value="F:DNA binding"/>
    <property type="evidence" value="ECO:0007669"/>
    <property type="project" value="UniProtKB-KW"/>
</dbReference>
<evidence type="ECO:0000256" key="1">
    <source>
        <dbReference type="ARBA" id="ARBA00007788"/>
    </source>
</evidence>
<dbReference type="PROSITE" id="PS00715">
    <property type="entry name" value="SIGMA70_1"/>
    <property type="match status" value="1"/>
</dbReference>
<dbReference type="InterPro" id="IPR014284">
    <property type="entry name" value="RNA_pol_sigma-70_dom"/>
</dbReference>
<protein>
    <recommendedName>
        <fullName evidence="6">RNA polymerase sigma factor</fullName>
    </recommendedName>
</protein>
<dbReference type="InterPro" id="IPR007624">
    <property type="entry name" value="RNA_pol_sigma70_r3"/>
</dbReference>
<dbReference type="Pfam" id="PF04542">
    <property type="entry name" value="Sigma70_r2"/>
    <property type="match status" value="1"/>
</dbReference>
<dbReference type="PRINTS" id="PR00046">
    <property type="entry name" value="SIGMA70FCT"/>
</dbReference>
<evidence type="ECO:0000259" key="8">
    <source>
        <dbReference type="PROSITE" id="PS00716"/>
    </source>
</evidence>
<dbReference type="InterPro" id="IPR050239">
    <property type="entry name" value="Sigma-70_RNA_pol_init_factors"/>
</dbReference>
<dbReference type="AlphaFoldDB" id="A0A0P7Z0L8"/>
<dbReference type="InterPro" id="IPR007627">
    <property type="entry name" value="RNA_pol_sigma70_r2"/>
</dbReference>
<evidence type="ECO:0000256" key="5">
    <source>
        <dbReference type="ARBA" id="ARBA00023163"/>
    </source>
</evidence>
<dbReference type="Pfam" id="PF00140">
    <property type="entry name" value="Sigma70_r1_2"/>
    <property type="match status" value="1"/>
</dbReference>
<sequence>MKATSDYLDKSTASIFPDDADELRKPLGIEFSLTESNISGDVSAGESGDVHIEGLDSEVNTKPRAARTTDLVRLYLQEIGRVSLLERDEEVAEAQRVQQHMELLTLRNKAAEKTNGPLTTYVNLLNTKAQLTAQLSHKPSLERWAITAGVSIDELKPTLIAGKKLWAELAGLSVDELMRVQSEGVRAKEHMIKANLRLVVSVAKKYQNRGLELLDLIQEGTLGLERAVEKFDPTKGYRFSTYAYWWIRQGITRAIATQSRTIRLPVHITEKLNKIKKAQRTISQNQGRTAKLEDIAAELDMTVAQVREVLQKVPRAISLDTKVGKDKDTELGDLLETEDISPEELLMRESLKRDLKQLLTDLTTREQEVITLRFGLGDGVPYSLAEIGRTLELSRERVRQIESKALQKLRQPKRRNRVRDYLESLN</sequence>
<evidence type="ECO:0000259" key="7">
    <source>
        <dbReference type="PROSITE" id="PS00715"/>
    </source>
</evidence>
<dbReference type="InterPro" id="IPR000943">
    <property type="entry name" value="RNA_pol_sigma70"/>
</dbReference>
<dbReference type="InterPro" id="IPR036388">
    <property type="entry name" value="WH-like_DNA-bd_sf"/>
</dbReference>
<dbReference type="GO" id="GO:0006352">
    <property type="term" value="P:DNA-templated transcription initiation"/>
    <property type="evidence" value="ECO:0007669"/>
    <property type="project" value="InterPro"/>
</dbReference>
<comment type="function">
    <text evidence="6">Sigma factors are initiation factors that promote the attachment of RNA polymerase to specific initiation sites and are then released.</text>
</comment>
<keyword evidence="4 6" id="KW-0238">DNA-binding</keyword>
<dbReference type="Pfam" id="PF04539">
    <property type="entry name" value="Sigma70_r3"/>
    <property type="match status" value="1"/>
</dbReference>
<dbReference type="PATRIC" id="fig|1666911.3.peg.1715"/>
<keyword evidence="2 6" id="KW-0805">Transcription regulation</keyword>
<evidence type="ECO:0000256" key="3">
    <source>
        <dbReference type="ARBA" id="ARBA00023082"/>
    </source>
</evidence>
<dbReference type="NCBIfam" id="TIGR02997">
    <property type="entry name" value="Sig70-cyanoRpoD"/>
    <property type="match status" value="1"/>
</dbReference>
<dbReference type="InterPro" id="IPR007630">
    <property type="entry name" value="RNA_pol_sigma70_r4"/>
</dbReference>
<dbReference type="NCBIfam" id="NF005785">
    <property type="entry name" value="PRK07598.1"/>
    <property type="match status" value="1"/>
</dbReference>
<accession>A0A0P7Z0L8</accession>
<evidence type="ECO:0000256" key="4">
    <source>
        <dbReference type="ARBA" id="ARBA00023125"/>
    </source>
</evidence>
<dbReference type="NCBIfam" id="TIGR02937">
    <property type="entry name" value="sigma70-ECF"/>
    <property type="match status" value="1"/>
</dbReference>
<dbReference type="GO" id="GO:0016987">
    <property type="term" value="F:sigma factor activity"/>
    <property type="evidence" value="ECO:0007669"/>
    <property type="project" value="UniProtKB-KW"/>
</dbReference>
<dbReference type="Gene3D" id="1.10.601.10">
    <property type="entry name" value="RNA Polymerase Primary Sigma Factor"/>
    <property type="match status" value="2"/>
</dbReference>
<evidence type="ECO:0000256" key="2">
    <source>
        <dbReference type="ARBA" id="ARBA00023015"/>
    </source>
</evidence>
<dbReference type="Pfam" id="PF04545">
    <property type="entry name" value="Sigma70_r4"/>
    <property type="match status" value="1"/>
</dbReference>
<evidence type="ECO:0000313" key="10">
    <source>
        <dbReference type="Proteomes" id="UP000050465"/>
    </source>
</evidence>
<gene>
    <name evidence="9" type="primary">rpoS</name>
    <name evidence="9" type="ORF">HLUCCA11_02395</name>
</gene>
<dbReference type="CDD" id="cd06171">
    <property type="entry name" value="Sigma70_r4"/>
    <property type="match status" value="1"/>
</dbReference>
<dbReference type="Proteomes" id="UP000050465">
    <property type="component" value="Unassembled WGS sequence"/>
</dbReference>
<evidence type="ECO:0000313" key="9">
    <source>
        <dbReference type="EMBL" id="KPQ37305.1"/>
    </source>
</evidence>
<keyword evidence="5 6" id="KW-0804">Transcription</keyword>
<organism evidence="9 10">
    <name type="scientific">Phormidesmis priestleyi Ana</name>
    <dbReference type="NCBI Taxonomy" id="1666911"/>
    <lineage>
        <taxon>Bacteria</taxon>
        <taxon>Bacillati</taxon>
        <taxon>Cyanobacteriota</taxon>
        <taxon>Cyanophyceae</taxon>
        <taxon>Leptolyngbyales</taxon>
        <taxon>Leptolyngbyaceae</taxon>
        <taxon>Phormidesmis</taxon>
    </lineage>
</organism>
<feature type="domain" description="RNA polymerase sigma-70" evidence="8">
    <location>
        <begin position="383"/>
        <end position="409"/>
    </location>
</feature>
<dbReference type="PANTHER" id="PTHR30603:SF60">
    <property type="entry name" value="RNA POLYMERASE SIGMA FACTOR RPOD"/>
    <property type="match status" value="1"/>
</dbReference>
<dbReference type="SUPFAM" id="SSF88659">
    <property type="entry name" value="Sigma3 and sigma4 domains of RNA polymerase sigma factors"/>
    <property type="match status" value="2"/>
</dbReference>
<dbReference type="InterPro" id="IPR017848">
    <property type="entry name" value="RNA_pol_sigma_RpoD/SigA_cyanob"/>
</dbReference>
<dbReference type="PROSITE" id="PS00716">
    <property type="entry name" value="SIGMA70_2"/>
    <property type="match status" value="1"/>
</dbReference>
<dbReference type="EMBL" id="LJZR01000002">
    <property type="protein sequence ID" value="KPQ37305.1"/>
    <property type="molecule type" value="Genomic_DNA"/>
</dbReference>